<protein>
    <submittedName>
        <fullName evidence="2">Leucine rich repeat-containing protein</fullName>
    </submittedName>
</protein>
<name>A0A1T4VCI7_9FIRM</name>
<organism evidence="2 3">
    <name type="scientific">Eubacterium uniforme</name>
    <dbReference type="NCBI Taxonomy" id="39495"/>
    <lineage>
        <taxon>Bacteria</taxon>
        <taxon>Bacillati</taxon>
        <taxon>Bacillota</taxon>
        <taxon>Clostridia</taxon>
        <taxon>Eubacteriales</taxon>
        <taxon>Eubacteriaceae</taxon>
        <taxon>Eubacterium</taxon>
    </lineage>
</organism>
<keyword evidence="3" id="KW-1185">Reference proteome</keyword>
<dbReference type="Pfam" id="PF13306">
    <property type="entry name" value="LRR_5"/>
    <property type="match status" value="1"/>
</dbReference>
<gene>
    <name evidence="2" type="ORF">SAMN02745111_00673</name>
</gene>
<evidence type="ECO:0000313" key="2">
    <source>
        <dbReference type="EMBL" id="SKA62684.1"/>
    </source>
</evidence>
<dbReference type="STRING" id="39495.SAMN02745111_00673"/>
<evidence type="ECO:0000256" key="1">
    <source>
        <dbReference type="SAM" id="SignalP"/>
    </source>
</evidence>
<feature type="signal peptide" evidence="1">
    <location>
        <begin position="1"/>
        <end position="20"/>
    </location>
</feature>
<dbReference type="AlphaFoldDB" id="A0A1T4VCI7"/>
<dbReference type="OrthoDB" id="1863769at2"/>
<accession>A0A1T4VCI7</accession>
<evidence type="ECO:0000313" key="3">
    <source>
        <dbReference type="Proteomes" id="UP000190814"/>
    </source>
</evidence>
<dbReference type="InterPro" id="IPR032675">
    <property type="entry name" value="LRR_dom_sf"/>
</dbReference>
<dbReference type="Proteomes" id="UP000190814">
    <property type="component" value="Unassembled WGS sequence"/>
</dbReference>
<proteinExistence type="predicted"/>
<keyword evidence="1" id="KW-0732">Signal</keyword>
<reference evidence="2 3" key="1">
    <citation type="submission" date="2017-02" db="EMBL/GenBank/DDBJ databases">
        <authorList>
            <person name="Peterson S.W."/>
        </authorList>
    </citation>
    <scope>NUCLEOTIDE SEQUENCE [LARGE SCALE GENOMIC DNA]</scope>
    <source>
        <strain evidence="2 3">ATCC 35992</strain>
    </source>
</reference>
<feature type="chain" id="PRO_5039289562" evidence="1">
    <location>
        <begin position="21"/>
        <end position="605"/>
    </location>
</feature>
<sequence length="605" mass="68783">MRIRKSILTLFAAISIATTSINPVNIYAWGHDLSGEYSNDMFSPINTKAHINEHYNYSINTSSSDYIKYTGKELSNVPILYTSDTDGEYVLRDGIDYKIIGYIKVNDIDHDPSDTPFTKGRPTEPGYYKILIEGINSFKGKESINIAIVEPTELSFYDFRIIDNLFINSGQIELEIYYYDSEKQKDEHITLTNGKDFTFNGWASEDNYKKNRKNLDKIKWAKTKVDNTGFYYFKITGISEFKNQIIIPDFYLYGAKDISNYEFSIRPHYNTQTKEFEPRLLSKYLTEGKNYSVSYCSRSEISEDEIDMGISDKHNWKPGYPKKTGNYAFMIKGKNEYKGYNAFTVHYSKTLNPQIIEKANLNTTITFAEGKTLAICPKKTGEYTIKTTAYANANSALYTNIYDSTFKSITETMVEADTTVNSSIKVTLNAGEVYYLTLNTSLNNNKQIPCTINIDGSYAYKKPKTIVRNNCIYSITKHADKNGKKGEVAVIGLRKKSAKKVTISNYIKINGKKYKVTHIDYNAFINNKKITTVKTGNSVLSICAGAFAGCKKLKTLVLGKNIKSIEKKALHRTSGKKLTIKVPKKYKKTYTKLIKSAKTNNYVVK</sequence>
<dbReference type="RefSeq" id="WP_078765562.1">
    <property type="nucleotide sequence ID" value="NZ_FUXZ01000004.1"/>
</dbReference>
<dbReference type="Gene3D" id="3.80.10.10">
    <property type="entry name" value="Ribonuclease Inhibitor"/>
    <property type="match status" value="1"/>
</dbReference>
<dbReference type="EMBL" id="FUXZ01000004">
    <property type="protein sequence ID" value="SKA62684.1"/>
    <property type="molecule type" value="Genomic_DNA"/>
</dbReference>
<dbReference type="InterPro" id="IPR026906">
    <property type="entry name" value="LRR_5"/>
</dbReference>